<protein>
    <recommendedName>
        <fullName evidence="3">beta-N-acetylhexosaminidase</fullName>
        <ecNumber evidence="3">3.2.1.52</ecNumber>
    </recommendedName>
</protein>
<dbReference type="Pfam" id="PF00933">
    <property type="entry name" value="Glyco_hydro_3"/>
    <property type="match status" value="1"/>
</dbReference>
<evidence type="ECO:0000256" key="5">
    <source>
        <dbReference type="ARBA" id="ARBA00023295"/>
    </source>
</evidence>
<name>A0ABT4CVF1_9CLOT</name>
<evidence type="ECO:0000256" key="4">
    <source>
        <dbReference type="ARBA" id="ARBA00022801"/>
    </source>
</evidence>
<comment type="caution">
    <text evidence="7">The sequence shown here is derived from an EMBL/GenBank/DDBJ whole genome shotgun (WGS) entry which is preliminary data.</text>
</comment>
<dbReference type="EC" id="3.2.1.52" evidence="3"/>
<evidence type="ECO:0000313" key="7">
    <source>
        <dbReference type="EMBL" id="MCY6482953.1"/>
    </source>
</evidence>
<dbReference type="InterPro" id="IPR017853">
    <property type="entry name" value="GH"/>
</dbReference>
<dbReference type="NCBIfam" id="NF003740">
    <property type="entry name" value="PRK05337.1"/>
    <property type="match status" value="1"/>
</dbReference>
<dbReference type="Gene3D" id="3.20.20.300">
    <property type="entry name" value="Glycoside hydrolase, family 3, N-terminal domain"/>
    <property type="match status" value="1"/>
</dbReference>
<organism evidence="7 8">
    <name type="scientific">Clostridium aestuarii</name>
    <dbReference type="NCBI Taxonomy" id="338193"/>
    <lineage>
        <taxon>Bacteria</taxon>
        <taxon>Bacillati</taxon>
        <taxon>Bacillota</taxon>
        <taxon>Clostridia</taxon>
        <taxon>Eubacteriales</taxon>
        <taxon>Clostridiaceae</taxon>
        <taxon>Clostridium</taxon>
    </lineage>
</organism>
<accession>A0ABT4CVF1</accession>
<dbReference type="RefSeq" id="WP_268039220.1">
    <property type="nucleotide sequence ID" value="NZ_JAPQER010000001.1"/>
</dbReference>
<feature type="domain" description="Glycoside hydrolase family 3 N-terminal" evidence="6">
    <location>
        <begin position="66"/>
        <end position="388"/>
    </location>
</feature>
<keyword evidence="5 7" id="KW-0326">Glycosidase</keyword>
<dbReference type="GO" id="GO:0004563">
    <property type="term" value="F:beta-N-acetylhexosaminidase activity"/>
    <property type="evidence" value="ECO:0007669"/>
    <property type="project" value="UniProtKB-EC"/>
</dbReference>
<dbReference type="EMBL" id="JAPQER010000001">
    <property type="protein sequence ID" value="MCY6482953.1"/>
    <property type="molecule type" value="Genomic_DNA"/>
</dbReference>
<proteinExistence type="inferred from homology"/>
<dbReference type="PANTHER" id="PTHR30480">
    <property type="entry name" value="BETA-HEXOSAMINIDASE-RELATED"/>
    <property type="match status" value="1"/>
</dbReference>
<dbReference type="PANTHER" id="PTHR30480:SF13">
    <property type="entry name" value="BETA-HEXOSAMINIDASE"/>
    <property type="match status" value="1"/>
</dbReference>
<evidence type="ECO:0000313" key="8">
    <source>
        <dbReference type="Proteomes" id="UP001078443"/>
    </source>
</evidence>
<evidence type="ECO:0000256" key="2">
    <source>
        <dbReference type="ARBA" id="ARBA00005336"/>
    </source>
</evidence>
<dbReference type="InterPro" id="IPR001764">
    <property type="entry name" value="Glyco_hydro_3_N"/>
</dbReference>
<evidence type="ECO:0000256" key="3">
    <source>
        <dbReference type="ARBA" id="ARBA00012663"/>
    </source>
</evidence>
<keyword evidence="8" id="KW-1185">Reference proteome</keyword>
<dbReference type="InterPro" id="IPR050226">
    <property type="entry name" value="NagZ_Beta-hexosaminidase"/>
</dbReference>
<evidence type="ECO:0000259" key="6">
    <source>
        <dbReference type="Pfam" id="PF00933"/>
    </source>
</evidence>
<gene>
    <name evidence="7" type="primary">nagZ</name>
    <name evidence="7" type="ORF">OW763_01105</name>
</gene>
<keyword evidence="4 7" id="KW-0378">Hydrolase</keyword>
<comment type="similarity">
    <text evidence="2">Belongs to the glycosyl hydrolase 3 family.</text>
</comment>
<dbReference type="Proteomes" id="UP001078443">
    <property type="component" value="Unassembled WGS sequence"/>
</dbReference>
<dbReference type="InterPro" id="IPR036962">
    <property type="entry name" value="Glyco_hydro_3_N_sf"/>
</dbReference>
<comment type="catalytic activity">
    <reaction evidence="1">
        <text>Hydrolysis of terminal non-reducing N-acetyl-D-hexosamine residues in N-acetyl-beta-D-hexosaminides.</text>
        <dbReference type="EC" id="3.2.1.52"/>
    </reaction>
</comment>
<reference evidence="7" key="1">
    <citation type="submission" date="2022-12" db="EMBL/GenBank/DDBJ databases">
        <authorList>
            <person name="Wang J."/>
        </authorList>
    </citation>
    <scope>NUCLEOTIDE SEQUENCE</scope>
    <source>
        <strain evidence="7">HY-45-18</strain>
    </source>
</reference>
<evidence type="ECO:0000256" key="1">
    <source>
        <dbReference type="ARBA" id="ARBA00001231"/>
    </source>
</evidence>
<dbReference type="SUPFAM" id="SSF51445">
    <property type="entry name" value="(Trans)glycosidases"/>
    <property type="match status" value="1"/>
</dbReference>
<sequence length="421" mass="47379">MKRILILMIIFLTGIIGYKMIYMKDTNNFQEGKTKKIIEEQNKKEVSNKEHLEEKKLNDIIDNLSLEEKLGQMIIVGFNGYEINSGLRQLVEDYKIGGVILFKRNIQNSKQLLNLNNSIKYINSKNKIPLFITVDEEGGRITRLPEGATKFPSNKVIGKVNDKKVSYEIGKVIGTELKAFGFNMNFAPVLDIYSNPKNKVIGDRSFGIDPKIVSTLGVATMKGLQDANIISVVKHFPGHGDTNIDSHIGLPIVNYDKQRLDKFELIPFKNAIDEGVDVVMTAHIVLPQIDISKRPATLSKKVLTGILRNELKFNGVIITDDMEMDAIDKNYIIKNAAIESIKAGADVILVCHTLKKQIEVLQSLKDAVNCGQISMNRIDESVRRIIKLKEKYVLSDVPNKESGLEVIGSEEHKEILNKLYK</sequence>